<dbReference type="InterPro" id="IPR031248">
    <property type="entry name" value="RNF213"/>
</dbReference>
<evidence type="ECO:0000313" key="10">
    <source>
        <dbReference type="RefSeq" id="XP_031561517.1"/>
    </source>
</evidence>
<evidence type="ECO:0000256" key="5">
    <source>
        <dbReference type="ARBA" id="ARBA00022833"/>
    </source>
</evidence>
<dbReference type="GO" id="GO:0008270">
    <property type="term" value="F:zinc ion binding"/>
    <property type="evidence" value="ECO:0007669"/>
    <property type="project" value="UniProtKB-KW"/>
</dbReference>
<gene>
    <name evidence="10" type="primary">LOC116297432</name>
</gene>
<dbReference type="InterPro" id="IPR027417">
    <property type="entry name" value="P-loop_NTPase"/>
</dbReference>
<protein>
    <submittedName>
        <fullName evidence="10">E3 ubiquitin-protein ligase RNF213-like</fullName>
    </submittedName>
</protein>
<dbReference type="GO" id="GO:0004842">
    <property type="term" value="F:ubiquitin-protein transferase activity"/>
    <property type="evidence" value="ECO:0007669"/>
    <property type="project" value="InterPro"/>
</dbReference>
<feature type="region of interest" description="Disordered" evidence="7">
    <location>
        <begin position="201"/>
        <end position="275"/>
    </location>
</feature>
<evidence type="ECO:0000259" key="8">
    <source>
        <dbReference type="PROSITE" id="PS51981"/>
    </source>
</evidence>
<evidence type="ECO:0000256" key="3">
    <source>
        <dbReference type="ARBA" id="ARBA00022723"/>
    </source>
</evidence>
<comment type="subcellular location">
    <subcellularLocation>
        <location evidence="1">Cytoplasm</location>
    </subcellularLocation>
</comment>
<dbReference type="GO" id="GO:0016887">
    <property type="term" value="F:ATP hydrolysis activity"/>
    <property type="evidence" value="ECO:0007669"/>
    <property type="project" value="InterPro"/>
</dbReference>
<dbReference type="PROSITE" id="PS51981">
    <property type="entry name" value="ZF_RZ"/>
    <property type="match status" value="1"/>
</dbReference>
<keyword evidence="9" id="KW-1185">Reference proteome</keyword>
<keyword evidence="2" id="KW-0963">Cytoplasm</keyword>
<keyword evidence="3" id="KW-0479">Metal-binding</keyword>
<keyword evidence="6" id="KW-0391">Immunity</keyword>
<dbReference type="Pfam" id="PF20173">
    <property type="entry name" value="ZnF_RZ-type"/>
    <property type="match status" value="1"/>
</dbReference>
<reference evidence="10" key="1">
    <citation type="submission" date="2025-08" db="UniProtKB">
        <authorList>
            <consortium name="RefSeq"/>
        </authorList>
    </citation>
    <scope>IDENTIFICATION</scope>
    <source>
        <tissue evidence="10">Tentacle</tissue>
    </source>
</reference>
<evidence type="ECO:0000256" key="2">
    <source>
        <dbReference type="ARBA" id="ARBA00022490"/>
    </source>
</evidence>
<evidence type="ECO:0000256" key="6">
    <source>
        <dbReference type="ARBA" id="ARBA00022859"/>
    </source>
</evidence>
<feature type="domain" description="RZ-type" evidence="8">
    <location>
        <begin position="2082"/>
        <end position="2154"/>
    </location>
</feature>
<dbReference type="Gene3D" id="3.40.50.300">
    <property type="entry name" value="P-loop containing nucleotide triphosphate hydrolases"/>
    <property type="match status" value="1"/>
</dbReference>
<dbReference type="RefSeq" id="XP_031561517.1">
    <property type="nucleotide sequence ID" value="XM_031705657.1"/>
</dbReference>
<evidence type="ECO:0000313" key="9">
    <source>
        <dbReference type="Proteomes" id="UP000515163"/>
    </source>
</evidence>
<keyword evidence="4" id="KW-0863">Zinc-finger</keyword>
<dbReference type="GeneID" id="116297432"/>
<accession>A0A6P8I8U6</accession>
<evidence type="ECO:0000256" key="1">
    <source>
        <dbReference type="ARBA" id="ARBA00004496"/>
    </source>
</evidence>
<feature type="compositionally biased region" description="Basic and acidic residues" evidence="7">
    <location>
        <begin position="252"/>
        <end position="273"/>
    </location>
</feature>
<dbReference type="GO" id="GO:0002376">
    <property type="term" value="P:immune system process"/>
    <property type="evidence" value="ECO:0007669"/>
    <property type="project" value="UniProtKB-KW"/>
</dbReference>
<dbReference type="PANTHER" id="PTHR22605">
    <property type="entry name" value="RZ-TYPE DOMAIN-CONTAINING PROTEIN"/>
    <property type="match status" value="1"/>
</dbReference>
<feature type="compositionally biased region" description="Acidic residues" evidence="7">
    <location>
        <begin position="208"/>
        <end position="251"/>
    </location>
</feature>
<dbReference type="InterPro" id="IPR046439">
    <property type="entry name" value="ZF_RZ_dom"/>
</dbReference>
<dbReference type="PANTHER" id="PTHR22605:SF16">
    <property type="entry name" value="E3 UBIQUITIN-PROTEIN LIGASE RNF213"/>
    <property type="match status" value="1"/>
</dbReference>
<evidence type="ECO:0000256" key="7">
    <source>
        <dbReference type="SAM" id="MobiDB-lite"/>
    </source>
</evidence>
<dbReference type="Proteomes" id="UP000515163">
    <property type="component" value="Unplaced"/>
</dbReference>
<dbReference type="KEGG" id="aten:116297432"/>
<evidence type="ECO:0000256" key="4">
    <source>
        <dbReference type="ARBA" id="ARBA00022771"/>
    </source>
</evidence>
<name>A0A6P8I8U6_ACTTE</name>
<sequence>MAKENSKNNVETILFFDEVNTTEALDLVKEIMVDRRLNGRPLDSQDDGLRFIAACNPYRRHTDTMIKKLESAGLGYSVKTGNTTERIGCIPLRHLVYRVHALPDSMRSLIWDFGQLKPDVELLYTRQIVLRHVITEERIPGDESLVDAITAVLAASQQYMREQSDECSFVSLRDVERTMNVMVWFYEHREVFQKIAKEEVNDTYGGTDSEDNSDDEENPDYDDGDDGSDDSDDGEEEEEEDDDHEDESDSDSDGHVKENRNQDEEQTSRENEKPWPIFLFSGLRRSKVSQQEYPAELEPIPSGSSRSFQPTFSAVGNEHLPERPFLFDEIQDMPIFIEEEEEDLDDPTKDLDPVTWSLILAIGVCYHAKLQDRTQYRQDIAKTFKRPCLLYGGADRILQELSRCQKAVLKELDPGPNIACNTALSENVFMMVVCIELRIPLFVIGKPGSSKSLAKTVVADSMQGDASRSKLFKSFKEVTLMSHQCSPLSTPEGIQETFRQCANIQKDKNPETFASVVVLDEVGLAEDSPLMPLKTLHPLLEDGVTSSDDIIETDEKPTRVAFIGLSNWALDPAKMNRGIMLSRDVPNERELEDSAMGICASNEEVQELMKPIIPALAAAYSDLYQKQKEIKVLTTANKDEFFGLRDFYSLIKLLRVIAEKKRLVPDWRDVEYAVRRNFGGLDVDELKPVDIFMEHLGIDDHVRREENDQARDVSPLKLIESSLEKDSSEKDSRYLLILTENHAALAIVEQHLKQMQDRKQDHLDAVLIFGSSFPKDLEYTQVCRNINDIKVCMETGRTVILLNMESLYESLYDALNQYYIEFAGNRYVDLGLGTHRLKCRVHKDFRLIVIAEKDTVYKKFPIPLINRLEKHFLLWSTSLTKPQEELVATLKGWVQRFSSIELPGYIRNKKKFTEDDAFVGYHDDTIPTVVLQVCSQLRQDGTTVDEGNKDQWEEEVLMQCKRRLVQCCLPDAIVRLHYSKLQHEADKLWDLYFKQQQHSSLASFLSSVDNTDHQDGLLIQVSTHSKLLSEQSLKEIGRSLNLHHQAISCITLQQFQTEQQFCNSVGNFFAKQGGGECLLIVQCSTEDLTFNLLACARHHLLKQRSKITEEIHEDVEPTHIIVIIQLPKMFGRYPNFVGFQGQRWESVHIDELFTPSFYVPSFENVKDHSLSDLFAASIDMCFSKTDEEEQVLDAVDVLRQSVQAAAGRIEDGPQTVARATKRIVILLSLLNKDKSEELDENSFSHVLLRRVHHLLKEKDASAPKEGANWSTSESLESSELQVCGTYRKALWRRIQNAVVPILSEMIAYMDRDGNLELLQTDVPWIKDLWLKIFADDKLAQLNYDSFLTNDDERRLKNHVPVTSSGRDSHWFQCRLPFSWLLKENIESIWLQAKSVSENSNEHSIQECFQRFVAHSDIADEIHVIEKNQDAMERYIHDFVHMNCKPVEQGEDELIARALVVEAKHQHALSASHDNDFEFPNISLVHKAYSYIEHRIACFSQLVQCIPRIVPQLLDVFTLDENETILDVMALQMCLENLEPLEKSFNNSGEAKKWCDDVIAVRATAERTFNNTEPNQLEDEEKRMRIIDCCRPLWERLTAVRLFIEHVYPSKKKGRKPDPENIIKLCKVLDDKTDFSRASSIEAVELFLFECIKSFKKSSIQAVNEFRHHCNSFFMELISLLCFGSEAQRKSLDPEVFEISMRYITGTSSSQATKSFSPFPDFEVDKTPIVRSFLLQQLLTISLVEVRKYLQRYLSDAQALSPDRHHVTRVCQLVVDCIEDSTSSTLSQGELPTSILIGLATSMIAKGSNALRKVKHSDTLGIEALEAIARVRHALGLTAELLFKSHVASDEKLQEPEVKSEFDKLLNVVQGMCDQAPLVYLMKQLTRRYGASVIKDLTQDPEMSWLIPREFEKRETDTSLDADQFVVHNKEYTSVRDALARGLLSGSVDELSTLTQIDGSDMMSSNTKMNVFFLLSIYREITCAYREPRQQLQEYAELRKFFDDHLSQEARPLAVQLLDNSHGMGFTALSVQPAQPRDTIKLAELVVHTMVVLQCSNDSDVTSTLRSLLMNPDYMKNSFLPTMPEDDFQHVSMGLAEKVTWHVCPEGHRYSIGDCGKANQKSVCPECKSDIGGTGYKLLQGNAPLTDQNADRSNRGHILGNVNMDQLLGAVQPGRNLSPAVVHLIRLIMHSAMLVGACRHPQESCQIFSPPVEPERLNQFLWAHLTRDLRGLAAALNRNEDEALLTVHLVLAQITRSTLHDYAFHFGTGVLDSSRARRQWEEKFTSRFIQPVLSTLDGRIQACFDTMTNDSRVGTDPLMREIYEVDNSDTEQEEEEEEERLSPMNRCFWRYRPPITVEHAKQRFSEKMNSDKKIQKCKVLQHFFKEEYRLRVVRYLPNINKLHKLLTDRFYQRINQKHASEMTVKDFEIKLKALEKKEFMTLLGSFKAAWMMVRARLDKQGRYKLSSTECSMTIDDNSPMSILIPSTDGLGRCSLALVFYLVTAHNEFMETYFNITEGKARQDNKIRLSEVTFSQLVSYDADRDLLPLIQAHCHYSLEVGQGTLVEYDWTAIQRQLIDRFIRGKHLVEFEEPKFVFLRNNDADMFTAIRNKIEQENISSILARTIMSELRHLNEVCDVKHSLEIAMGFLASSGGSPKQLISEYLHDVLCMPSEKGLSSHRAEQCCHLKHIVHLWQLVTTQRAKILLRDHQDPFDEVQECFKEEIPRSVLLNLNFFLRNIDCSRFCGELLEMITFRLNKENEEHFDISLKEFFEWHMDNREATDVSDLPDDLLLKHSIKTWENVLDKSEVRRLSKR</sequence>
<proteinExistence type="predicted"/>
<dbReference type="OrthoDB" id="5979778at2759"/>
<dbReference type="GO" id="GO:0005737">
    <property type="term" value="C:cytoplasm"/>
    <property type="evidence" value="ECO:0007669"/>
    <property type="project" value="UniProtKB-SubCell"/>
</dbReference>
<dbReference type="InParanoid" id="A0A6P8I8U6"/>
<organism evidence="9 10">
    <name type="scientific">Actinia tenebrosa</name>
    <name type="common">Australian red waratah sea anemone</name>
    <dbReference type="NCBI Taxonomy" id="6105"/>
    <lineage>
        <taxon>Eukaryota</taxon>
        <taxon>Metazoa</taxon>
        <taxon>Cnidaria</taxon>
        <taxon>Anthozoa</taxon>
        <taxon>Hexacorallia</taxon>
        <taxon>Actiniaria</taxon>
        <taxon>Actiniidae</taxon>
        <taxon>Actinia</taxon>
    </lineage>
</organism>
<keyword evidence="5" id="KW-0862">Zinc</keyword>